<name>A0A7G9GEA7_9FIRM</name>
<dbReference type="Proteomes" id="UP000515860">
    <property type="component" value="Chromosome"/>
</dbReference>
<evidence type="ECO:0000313" key="1">
    <source>
        <dbReference type="EMBL" id="QNM09139.1"/>
    </source>
</evidence>
<organism evidence="1 2">
    <name type="scientific">Wansuia hejianensis</name>
    <dbReference type="NCBI Taxonomy" id="2763667"/>
    <lineage>
        <taxon>Bacteria</taxon>
        <taxon>Bacillati</taxon>
        <taxon>Bacillota</taxon>
        <taxon>Clostridia</taxon>
        <taxon>Lachnospirales</taxon>
        <taxon>Lachnospiraceae</taxon>
        <taxon>Wansuia</taxon>
    </lineage>
</organism>
<evidence type="ECO:0000313" key="2">
    <source>
        <dbReference type="Proteomes" id="UP000515860"/>
    </source>
</evidence>
<dbReference type="KEGG" id="whj:H9Q79_02260"/>
<proteinExistence type="predicted"/>
<sequence>MKPNDITRAIVDATVDRGLREIEEDPRRSIRKLTDMGRQFSKGRFLQEVYAIFQELLRNDDSPYYTAIEHLLRNTDRKALKGFGINIGYNSLTYGGKVIRSIESKKSFQIPWALILRINPTIPGGTTPAEIENCILQGRPLGIYTYILRCSGSLSCLEPLVRLFRTYSDCAFICLLPDQELTPAHLSLLKPCINTMCLFPASTASCAANARNMRQQKSWYGTYDYYGDEDCTSWLSGERTREFISHDSSFVILIARDGCSQSCREQIGQYVKDTRLQPVYPFIMFDLYTDAYQIDHIMSSEACYFELLENGDIYTHKGLVTDYRHALSLEQIFAVALPKDKGSQK</sequence>
<accession>A0A7G9GEA7</accession>
<reference evidence="1 2" key="1">
    <citation type="submission" date="2020-08" db="EMBL/GenBank/DDBJ databases">
        <authorList>
            <person name="Liu C."/>
            <person name="Sun Q."/>
        </authorList>
    </citation>
    <scope>NUCLEOTIDE SEQUENCE [LARGE SCALE GENOMIC DNA]</scope>
    <source>
        <strain evidence="1 2">NSJ-29</strain>
    </source>
</reference>
<dbReference type="EMBL" id="CP060635">
    <property type="protein sequence ID" value="QNM09139.1"/>
    <property type="molecule type" value="Genomic_DNA"/>
</dbReference>
<dbReference type="RefSeq" id="WP_118642380.1">
    <property type="nucleotide sequence ID" value="NZ_CP060635.1"/>
</dbReference>
<dbReference type="AlphaFoldDB" id="A0A7G9GEA7"/>
<keyword evidence="2" id="KW-1185">Reference proteome</keyword>
<gene>
    <name evidence="1" type="ORF">H9Q79_02260</name>
</gene>
<protein>
    <submittedName>
        <fullName evidence="1">Uncharacterized protein</fullName>
    </submittedName>
</protein>